<sequence>MDSLERLQGLHADLVAFTEGRLANIDRLVQELQGTVSDFKKLLDKPTPSAADREKYNSGKIEIDDQEFGINDEFKHISRAVGTTLDLDEIEAGRLLIQNHGDSISNSQSFVSLSVSAFHNRRDLLLQSLRITFEQSLLEELDDNYKDALVDIIAQVLDIQSGVQGNGSLFTRKCIDTLADIEKFQARIADALQSKAILGEPRGSEFYLTFEFQRDSLFKQHEALASILAFLFRGNYTNAEDLRKLHNVVKTWSRLDFNLIHYLPALSSAFRLYGAAESGQIQADQADSLNNVLGTMPKDSISVANRPFNAVLVLLWTVEYSGRFRDTGDDQDGQKRIDVVKHALQDDALGFLLLICTSTNADVWRHPARQELVALLLSETAAPPLDGDQTSAYFQTLLMESLENFVEAFITNMPDSIRRLKTEEDDQRLNQLIAIQEGLPLNHRDGNVSKLHLESFLVLISYAFEQRPEASLQWWEDPDNNLYGFLQWASSRQTVPRVSAFCELLCSISEDQECADATHKFLLDESLPTPARGRRNPSMNYNQMFEVLELYANKVHERVATSQLPNARKIIPTDMNELESPVMLSCYLRLLAHLCKQPSATRSFILESRPSFPQSLLILSSGPVPSYLKASIFATLDALLTSKTLQTSTEMWQTLDIWASVGHEALRAPATQPTQPLKATTSRLLSTLSSIGHSFDQYDGLVVFLRDLITPNPPTGSSADLLPFPSDLGSSYRAIGIGPYVDFVCGQVFVKRIPELVDETQRLIGTFHCLEFIAVGIEGFNEDYVAMLDRSGANKQTSSETPPTAVYAQHSPFARLMQWVLSTDMNKLIMEFMLVDPEIVESTSPDSPLQLGLQRAIDIVNRVLDLQPTYFDIVKPLIQSQLAQERTIRSSVACIEDAIVAHPKVVLKLCQFAATNNSELSLRSLALLQKLSSSAKLNNHFLATEIVRGRSTRLLDALGPNAGFELQPVSVNLSSRLAVDMRELEEGFQSIGYLTKDGVLTFFNACLETQPDLPNIAHLLLGFDRIGERLALSDSLDEGTSVFNTVTELVQGYPGGDAGDFISWLLHIRTVALHVLRHLWTSRLSSEIVLGQLRRIQFLQVQYIQQSIISQYTTWDGISILHPTFWYTASAEGLADFFAYRASLYHYSTTELRSAAAGHLSNTLRLALSTLEGKTNDTDGSLIMHADIYALFDFLDLDLSTTCKPVVEFYSQAEFSDFMTDTDEGPTGLYNLKLVREWLNATKSNHMQSIYESAERRQQIEEDISAEAANILSTLEAENRATFARKMRAETLHEYVEMVIAVIESCPMDSAATSQFILRMLQIMLPKLDAYIADESPDVSELARAADALLFSLSGTLQSNSQTEDMITERLFQLFRASIEGIPTPISISNAGLRTTLYSICIQYLSRLMSSSDAGTDIISRSRRNAMDCIRSASVRLIQTICDDADDGVDACRINAFNLLGLLASLARTEKSPFVLNSLVKANALEILIDPLKYIAAEFQSAELATRPQLLSVFEARMLLLLQISRNREGAGSLLDAGVVSVIRESGLFTADPDLGISIPSNTSTTTNTIATDSSSSLTFAAAAHSALRTYYALTSSTLRLLLSTFTSRGAQNEQIQYLTRAFLTEYRPHMVGMFKKYAGVNGKVDEKSRPLLAEAVRCYTGLVSLCGFVDVSF</sequence>
<dbReference type="PANTHER" id="PTHR31344:SF0">
    <property type="entry name" value="NUCLEAR PORE COMPLEX PROTEIN NUP205"/>
    <property type="match status" value="1"/>
</dbReference>
<comment type="caution">
    <text evidence="5">The sequence shown here is derived from an EMBL/GenBank/DDBJ whole genome shotgun (WGS) entry which is preliminary data.</text>
</comment>
<dbReference type="EMBL" id="JAVRRD010000050">
    <property type="protein sequence ID" value="KAK5044445.1"/>
    <property type="molecule type" value="Genomic_DNA"/>
</dbReference>
<comment type="similarity">
    <text evidence="2">Belongs to the NUP186/NUP192/NUP205 family.</text>
</comment>
<dbReference type="InterPro" id="IPR021827">
    <property type="entry name" value="Nup186/Nup192/Nup205"/>
</dbReference>
<dbReference type="GO" id="GO:0006999">
    <property type="term" value="P:nuclear pore organization"/>
    <property type="evidence" value="ECO:0007669"/>
    <property type="project" value="TreeGrafter"/>
</dbReference>
<dbReference type="Pfam" id="PF11894">
    <property type="entry name" value="Nup192"/>
    <property type="match status" value="1"/>
</dbReference>
<protein>
    <recommendedName>
        <fullName evidence="7">Nucleoporin Nup186/Nup192/Nup205</fullName>
    </recommendedName>
</protein>
<evidence type="ECO:0000313" key="5">
    <source>
        <dbReference type="EMBL" id="KAK5044445.1"/>
    </source>
</evidence>
<evidence type="ECO:0000256" key="1">
    <source>
        <dbReference type="ARBA" id="ARBA00004123"/>
    </source>
</evidence>
<gene>
    <name evidence="5" type="ORF">LTR84_011259</name>
</gene>
<keyword evidence="3" id="KW-0813">Transport</keyword>
<accession>A0AAV9MS61</accession>
<evidence type="ECO:0000313" key="6">
    <source>
        <dbReference type="Proteomes" id="UP001358417"/>
    </source>
</evidence>
<name>A0AAV9MS61_9EURO</name>
<keyword evidence="4" id="KW-0539">Nucleus</keyword>
<evidence type="ECO:0008006" key="7">
    <source>
        <dbReference type="Google" id="ProtNLM"/>
    </source>
</evidence>
<organism evidence="5 6">
    <name type="scientific">Exophiala bonariae</name>
    <dbReference type="NCBI Taxonomy" id="1690606"/>
    <lineage>
        <taxon>Eukaryota</taxon>
        <taxon>Fungi</taxon>
        <taxon>Dikarya</taxon>
        <taxon>Ascomycota</taxon>
        <taxon>Pezizomycotina</taxon>
        <taxon>Eurotiomycetes</taxon>
        <taxon>Chaetothyriomycetidae</taxon>
        <taxon>Chaetothyriales</taxon>
        <taxon>Herpotrichiellaceae</taxon>
        <taxon>Exophiala</taxon>
    </lineage>
</organism>
<reference evidence="5 6" key="1">
    <citation type="submission" date="2023-08" db="EMBL/GenBank/DDBJ databases">
        <title>Black Yeasts Isolated from many extreme environments.</title>
        <authorList>
            <person name="Coleine C."/>
            <person name="Stajich J.E."/>
            <person name="Selbmann L."/>
        </authorList>
    </citation>
    <scope>NUCLEOTIDE SEQUENCE [LARGE SCALE GENOMIC DNA]</scope>
    <source>
        <strain evidence="5 6">CCFEE 5792</strain>
    </source>
</reference>
<keyword evidence="6" id="KW-1185">Reference proteome</keyword>
<dbReference type="RefSeq" id="XP_064700108.1">
    <property type="nucleotide sequence ID" value="XM_064854792.1"/>
</dbReference>
<comment type="subcellular location">
    <subcellularLocation>
        <location evidence="1">Nucleus</location>
    </subcellularLocation>
</comment>
<dbReference type="Proteomes" id="UP001358417">
    <property type="component" value="Unassembled WGS sequence"/>
</dbReference>
<evidence type="ECO:0000256" key="2">
    <source>
        <dbReference type="ARBA" id="ARBA00005892"/>
    </source>
</evidence>
<evidence type="ECO:0000256" key="4">
    <source>
        <dbReference type="ARBA" id="ARBA00023242"/>
    </source>
</evidence>
<proteinExistence type="inferred from homology"/>
<dbReference type="GO" id="GO:0017056">
    <property type="term" value="F:structural constituent of nuclear pore"/>
    <property type="evidence" value="ECO:0007669"/>
    <property type="project" value="TreeGrafter"/>
</dbReference>
<evidence type="ECO:0000256" key="3">
    <source>
        <dbReference type="ARBA" id="ARBA00022448"/>
    </source>
</evidence>
<dbReference type="GeneID" id="89979413"/>
<dbReference type="GO" id="GO:0044611">
    <property type="term" value="C:nuclear pore inner ring"/>
    <property type="evidence" value="ECO:0007669"/>
    <property type="project" value="TreeGrafter"/>
</dbReference>
<dbReference type="PANTHER" id="PTHR31344">
    <property type="entry name" value="NUCLEAR PORE COMPLEX PROTEIN NUP205"/>
    <property type="match status" value="1"/>
</dbReference>